<evidence type="ECO:0000313" key="27">
    <source>
        <dbReference type="EMBL" id="CAK9441892.1"/>
    </source>
</evidence>
<comment type="similarity">
    <text evidence="5">Belongs to the TAM41 family.</text>
</comment>
<evidence type="ECO:0000313" key="28">
    <source>
        <dbReference type="Proteomes" id="UP001497383"/>
    </source>
</evidence>
<dbReference type="EMBL" id="OZ022410">
    <property type="protein sequence ID" value="CAK9440870.1"/>
    <property type="molecule type" value="Genomic_DNA"/>
</dbReference>
<keyword evidence="16" id="KW-0594">Phospholipid biosynthesis</keyword>
<dbReference type="Proteomes" id="UP001497383">
    <property type="component" value="Chromosome 6"/>
</dbReference>
<dbReference type="EMBL" id="OZ022406">
    <property type="protein sequence ID" value="CAK9437740.1"/>
    <property type="molecule type" value="Genomic_DNA"/>
</dbReference>
<evidence type="ECO:0000256" key="10">
    <source>
        <dbReference type="ARBA" id="ARBA00022695"/>
    </source>
</evidence>
<comment type="cofactor">
    <cofactor evidence="1">
        <name>Mg(2+)</name>
        <dbReference type="ChEBI" id="CHEBI:18420"/>
    </cofactor>
</comment>
<keyword evidence="15" id="KW-0472">Membrane</keyword>
<protein>
    <recommendedName>
        <fullName evidence="7">Phosphatidate cytidylyltransferase, mitochondrial</fullName>
        <ecNumber evidence="6">2.7.7.41</ecNumber>
    </recommendedName>
    <alternativeName>
        <fullName evidence="18">CDP-diacylglycerol synthase</fullName>
    </alternativeName>
</protein>
<evidence type="ECO:0000256" key="17">
    <source>
        <dbReference type="ARBA" id="ARBA00023264"/>
    </source>
</evidence>
<keyword evidence="17" id="KW-1208">Phospholipid metabolism</keyword>
<dbReference type="Pfam" id="PF09139">
    <property type="entry name" value="Tam41_Mmp37"/>
    <property type="match status" value="1"/>
</dbReference>
<dbReference type="PANTHER" id="PTHR13619:SF0">
    <property type="entry name" value="PHOSPHATIDATE CYTIDYLYLTRANSFERASE, MITOCHONDRIAL"/>
    <property type="match status" value="1"/>
</dbReference>
<dbReference type="EMBL" id="OZ022405">
    <property type="protein sequence ID" value="CAK9436642.1"/>
    <property type="molecule type" value="Genomic_DNA"/>
</dbReference>
<evidence type="ECO:0000256" key="11">
    <source>
        <dbReference type="ARBA" id="ARBA00022792"/>
    </source>
</evidence>
<proteinExistence type="inferred from homology"/>
<evidence type="ECO:0000256" key="12">
    <source>
        <dbReference type="ARBA" id="ARBA00022842"/>
    </source>
</evidence>
<dbReference type="PANTHER" id="PTHR13619">
    <property type="entry name" value="PHOSPHATIDATE CYTIDYLYLTRANSFERASE, MITOCHONDRIAL"/>
    <property type="match status" value="1"/>
</dbReference>
<evidence type="ECO:0000256" key="14">
    <source>
        <dbReference type="ARBA" id="ARBA00023128"/>
    </source>
</evidence>
<sequence>MEGAAGFEKLIIPLDFCAENQTLETQAQSELRNIVDSFQPAIEAAIGYGSGILPQDGYGSDTGDRSDTKQLDFIFLVKDSAQFHRENLQQNPGHYSAKSLMWINLIQGKGIFFNPYVSIQNHVTKYGVVDERSALMDLSEWSSLYFAGRMQKPVNYIKEHDVMVKFLNQYNLKNAMTIAIFLIQSNQFSERELYEQITSLSYLGDFRMYVGGENPNKVRNIVSKQFHHFRKLYQPILDYFIHRNYLILTNNDDKDRTFKTNLNASAKIKLISCLPLKFRTQLYSRYPESSIKEIATDRNLAYNIKQLITRTIIYSSVVQAIKGVFASGMLKSMRYALAKRRKNGLG</sequence>
<evidence type="ECO:0000256" key="2">
    <source>
        <dbReference type="ARBA" id="ARBA00004443"/>
    </source>
</evidence>
<evidence type="ECO:0000256" key="13">
    <source>
        <dbReference type="ARBA" id="ARBA00023098"/>
    </source>
</evidence>
<evidence type="ECO:0000256" key="8">
    <source>
        <dbReference type="ARBA" id="ARBA00022516"/>
    </source>
</evidence>
<evidence type="ECO:0000256" key="15">
    <source>
        <dbReference type="ARBA" id="ARBA00023136"/>
    </source>
</evidence>
<keyword evidence="28" id="KW-1185">Reference proteome</keyword>
<gene>
    <name evidence="19" type="ORF">LODBEIA_P00020</name>
    <name evidence="20" type="ORF">LODBEIA_P11660</name>
    <name evidence="21" type="ORF">LODBEIA_P11690</name>
    <name evidence="22" type="ORF">LODBEIA_P21180</name>
    <name evidence="23" type="ORF">LODBEIA_P30790</name>
    <name evidence="24" type="ORF">LODBEIA_P39260</name>
    <name evidence="25" type="ORF">LODBEIA_P47360</name>
    <name evidence="26" type="ORF">LODBEIA_P47390</name>
    <name evidence="27" type="ORF">LODBEIA_P57600</name>
</gene>
<reference evidence="27 28" key="1">
    <citation type="submission" date="2024-03" db="EMBL/GenBank/DDBJ databases">
        <authorList>
            <person name="Brejova B."/>
        </authorList>
    </citation>
    <scope>NUCLEOTIDE SEQUENCE [LARGE SCALE GENOMIC DNA]</scope>
    <source>
        <strain evidence="27 28">CBS 14171</strain>
    </source>
</reference>
<evidence type="ECO:0000313" key="22">
    <source>
        <dbReference type="EMBL" id="CAK9437740.1"/>
    </source>
</evidence>
<dbReference type="EMBL" id="OZ022406">
    <property type="protein sequence ID" value="CAK9436647.1"/>
    <property type="molecule type" value="Genomic_DNA"/>
</dbReference>
<evidence type="ECO:0000313" key="24">
    <source>
        <dbReference type="EMBL" id="CAK9439826.1"/>
    </source>
</evidence>
<dbReference type="EMBL" id="OZ022405">
    <property type="protein sequence ID" value="CAK9435275.1"/>
    <property type="molecule type" value="Genomic_DNA"/>
</dbReference>
<dbReference type="EC" id="2.7.7.41" evidence="6"/>
<comment type="pathway">
    <text evidence="4">Lipid metabolism.</text>
</comment>
<dbReference type="Proteomes" id="UP001497383">
    <property type="component" value="Chromosome 2"/>
</dbReference>
<keyword evidence="13" id="KW-0443">Lipid metabolism</keyword>
<evidence type="ECO:0000256" key="7">
    <source>
        <dbReference type="ARBA" id="ARBA00018337"/>
    </source>
</evidence>
<dbReference type="Proteomes" id="UP001497383">
    <property type="component" value="Chromosome 5"/>
</dbReference>
<evidence type="ECO:0000313" key="23">
    <source>
        <dbReference type="EMBL" id="CAK9438855.1"/>
    </source>
</evidence>
<evidence type="ECO:0000256" key="1">
    <source>
        <dbReference type="ARBA" id="ARBA00001946"/>
    </source>
</evidence>
<evidence type="ECO:0000256" key="6">
    <source>
        <dbReference type="ARBA" id="ARBA00012487"/>
    </source>
</evidence>
<evidence type="ECO:0000313" key="21">
    <source>
        <dbReference type="EMBL" id="CAK9436647.1"/>
    </source>
</evidence>
<evidence type="ECO:0000313" key="19">
    <source>
        <dbReference type="EMBL" id="CAK9435275.1"/>
    </source>
</evidence>
<evidence type="ECO:0000256" key="18">
    <source>
        <dbReference type="ARBA" id="ARBA00029893"/>
    </source>
</evidence>
<dbReference type="Proteomes" id="UP001497383">
    <property type="component" value="Chromosome 1"/>
</dbReference>
<evidence type="ECO:0000256" key="5">
    <source>
        <dbReference type="ARBA" id="ARBA00005458"/>
    </source>
</evidence>
<dbReference type="Proteomes" id="UP001497383">
    <property type="component" value="Chromosome 4"/>
</dbReference>
<dbReference type="PIRSF" id="PIRSF028840">
    <property type="entry name" value="Mmp37"/>
    <property type="match status" value="1"/>
</dbReference>
<keyword evidence="14" id="KW-0496">Mitochondrion</keyword>
<comment type="subcellular location">
    <subcellularLocation>
        <location evidence="2">Mitochondrion inner membrane</location>
        <topology evidence="2">Peripheral membrane protein</topology>
        <orientation evidence="2">Matrix side</orientation>
    </subcellularLocation>
</comment>
<comment type="pathway">
    <text evidence="3">Phospholipid metabolism; CDP-diacylglycerol biosynthesis; CDP-diacylglycerol from sn-glycerol 3-phosphate: step 3/3.</text>
</comment>
<dbReference type="EMBL" id="OZ022409">
    <property type="protein sequence ID" value="CAK9440792.1"/>
    <property type="molecule type" value="Genomic_DNA"/>
</dbReference>
<evidence type="ECO:0000313" key="20">
    <source>
        <dbReference type="EMBL" id="CAK9436642.1"/>
    </source>
</evidence>
<organism evidence="27 28">
    <name type="scientific">Lodderomyces beijingensis</name>
    <dbReference type="NCBI Taxonomy" id="1775926"/>
    <lineage>
        <taxon>Eukaryota</taxon>
        <taxon>Fungi</taxon>
        <taxon>Dikarya</taxon>
        <taxon>Ascomycota</taxon>
        <taxon>Saccharomycotina</taxon>
        <taxon>Pichiomycetes</taxon>
        <taxon>Debaryomycetaceae</taxon>
        <taxon>Candida/Lodderomyces clade</taxon>
        <taxon>Lodderomyces</taxon>
    </lineage>
</organism>
<keyword evidence="12" id="KW-0460">Magnesium</keyword>
<evidence type="ECO:0000256" key="4">
    <source>
        <dbReference type="ARBA" id="ARBA00005189"/>
    </source>
</evidence>
<dbReference type="GeneID" id="92205198"/>
<evidence type="ECO:0000313" key="25">
    <source>
        <dbReference type="EMBL" id="CAK9440792.1"/>
    </source>
</evidence>
<evidence type="ECO:0000256" key="9">
    <source>
        <dbReference type="ARBA" id="ARBA00022679"/>
    </source>
</evidence>
<dbReference type="EMBL" id="OZ022408">
    <property type="protein sequence ID" value="CAK9439826.1"/>
    <property type="molecule type" value="Genomic_DNA"/>
</dbReference>
<dbReference type="EMBL" id="OZ022408">
    <property type="protein sequence ID" value="CAK9438855.1"/>
    <property type="molecule type" value="Genomic_DNA"/>
</dbReference>
<keyword evidence="10" id="KW-0548">Nucleotidyltransferase</keyword>
<dbReference type="Proteomes" id="UP001497383">
    <property type="component" value="Chromosome 7"/>
</dbReference>
<keyword evidence="8" id="KW-0444">Lipid biosynthesis</keyword>
<evidence type="ECO:0000313" key="26">
    <source>
        <dbReference type="EMBL" id="CAK9440870.1"/>
    </source>
</evidence>
<dbReference type="InterPro" id="IPR015222">
    <property type="entry name" value="Tam41"/>
</dbReference>
<keyword evidence="9" id="KW-0808">Transferase</keyword>
<dbReference type="RefSeq" id="XP_066826940.1">
    <property type="nucleotide sequence ID" value="XM_066971949.1"/>
</dbReference>
<name>A0ABP0ZVZ6_9ASCO</name>
<accession>A0ABP0ZVZ6</accession>
<evidence type="ECO:0000256" key="16">
    <source>
        <dbReference type="ARBA" id="ARBA00023209"/>
    </source>
</evidence>
<keyword evidence="11" id="KW-0999">Mitochondrion inner membrane</keyword>
<dbReference type="EMBL" id="OZ022411">
    <property type="protein sequence ID" value="CAK9441892.1"/>
    <property type="molecule type" value="Genomic_DNA"/>
</dbReference>
<evidence type="ECO:0000256" key="3">
    <source>
        <dbReference type="ARBA" id="ARBA00005119"/>
    </source>
</evidence>